<accession>A0A0D7A7W5</accession>
<evidence type="ECO:0000313" key="2">
    <source>
        <dbReference type="EMBL" id="KIY46883.1"/>
    </source>
</evidence>
<name>A0A0D7A7W5_9AGAR</name>
<dbReference type="Proteomes" id="UP000054144">
    <property type="component" value="Unassembled WGS sequence"/>
</dbReference>
<gene>
    <name evidence="2" type="ORF">FISHEDRAFT_75232</name>
</gene>
<sequence>MTSQSAIPGMGIKRSLGYLRGGRRWHSPVKLSEVFGGVSAVDERGLERLSLVEFGTRRQVIVVTHGGLHLHHPKVSPPGRLFTGPAQRLDGEPVPSWIDLAESSFSPQTLRDLQQRFLQGCDDAPLSLQSRFLAAHIAWLAHDLVKRDTATYPPVDFFYSDAISLINLPTGDPKDVDNAYVLHEQYIEVLRYSIQNQVRLSRPIVLLVPTFTQLALWDRLTNGMSFTVLLNGPPRLRGPNAAVETLPEQTVFVTPRFVDNASHAEHMPLRCAVDSICFAFGPKVTQAYITALRNLAAHESPKTWVSGGACAFMPLSVRQTNYYTILPATQLRWKLTYIEDASIFPPSNDMDESAHASVRDKQALKIKRLARENASLQAEVDRLRLLGIPRVYHSVDDLRVQCEHMDNAAYQLKCGNEKLMGLLEHTQHELKALRSEAAVSREAFDAAVEGRKKAEDEVAYLQGVLECECVTSLGYRRQIETFHEFASCSPVELGAQRPSLLSDLPSVGRSDCSKWAFVVGRHTYGFLRRSNLLHVLPTIQSVVQFTSPSNWCQFLKPRIPPQDVTYTSQLLLALGMDLLSGSLPSQ</sequence>
<proteinExistence type="predicted"/>
<evidence type="ECO:0000313" key="3">
    <source>
        <dbReference type="Proteomes" id="UP000054144"/>
    </source>
</evidence>
<organism evidence="2 3">
    <name type="scientific">Fistulina hepatica ATCC 64428</name>
    <dbReference type="NCBI Taxonomy" id="1128425"/>
    <lineage>
        <taxon>Eukaryota</taxon>
        <taxon>Fungi</taxon>
        <taxon>Dikarya</taxon>
        <taxon>Basidiomycota</taxon>
        <taxon>Agaricomycotina</taxon>
        <taxon>Agaricomycetes</taxon>
        <taxon>Agaricomycetidae</taxon>
        <taxon>Agaricales</taxon>
        <taxon>Fistulinaceae</taxon>
        <taxon>Fistulina</taxon>
    </lineage>
</organism>
<reference evidence="2 3" key="1">
    <citation type="journal article" date="2015" name="Fungal Genet. Biol.">
        <title>Evolution of novel wood decay mechanisms in Agaricales revealed by the genome sequences of Fistulina hepatica and Cylindrobasidium torrendii.</title>
        <authorList>
            <person name="Floudas D."/>
            <person name="Held B.W."/>
            <person name="Riley R."/>
            <person name="Nagy L.G."/>
            <person name="Koehler G."/>
            <person name="Ransdell A.S."/>
            <person name="Younus H."/>
            <person name="Chow J."/>
            <person name="Chiniquy J."/>
            <person name="Lipzen A."/>
            <person name="Tritt A."/>
            <person name="Sun H."/>
            <person name="Haridas S."/>
            <person name="LaButti K."/>
            <person name="Ohm R.A."/>
            <person name="Kues U."/>
            <person name="Blanchette R.A."/>
            <person name="Grigoriev I.V."/>
            <person name="Minto R.E."/>
            <person name="Hibbett D.S."/>
        </authorList>
    </citation>
    <scope>NUCLEOTIDE SEQUENCE [LARGE SCALE GENOMIC DNA]</scope>
    <source>
        <strain evidence="2 3">ATCC 64428</strain>
    </source>
</reference>
<evidence type="ECO:0000256" key="1">
    <source>
        <dbReference type="SAM" id="Coils"/>
    </source>
</evidence>
<protein>
    <submittedName>
        <fullName evidence="2">Uncharacterized protein</fullName>
    </submittedName>
</protein>
<dbReference type="AlphaFoldDB" id="A0A0D7A7W5"/>
<dbReference type="EMBL" id="KN882021">
    <property type="protein sequence ID" value="KIY46883.1"/>
    <property type="molecule type" value="Genomic_DNA"/>
</dbReference>
<keyword evidence="3" id="KW-1185">Reference proteome</keyword>
<dbReference type="CDD" id="cd14686">
    <property type="entry name" value="bZIP"/>
    <property type="match status" value="1"/>
</dbReference>
<keyword evidence="1" id="KW-0175">Coiled coil</keyword>
<feature type="coiled-coil region" evidence="1">
    <location>
        <begin position="416"/>
        <end position="443"/>
    </location>
</feature>
<feature type="coiled-coil region" evidence="1">
    <location>
        <begin position="359"/>
        <end position="386"/>
    </location>
</feature>